<feature type="compositionally biased region" description="Low complexity" evidence="7">
    <location>
        <begin position="271"/>
        <end position="280"/>
    </location>
</feature>
<dbReference type="Proteomes" id="UP001422074">
    <property type="component" value="Unassembled WGS sequence"/>
</dbReference>
<evidence type="ECO:0000313" key="8">
    <source>
        <dbReference type="EMBL" id="MEN2745168.1"/>
    </source>
</evidence>
<dbReference type="Pfam" id="PF02104">
    <property type="entry name" value="SURF1"/>
    <property type="match status" value="1"/>
</dbReference>
<comment type="similarity">
    <text evidence="2 6">Belongs to the SURF1 family.</text>
</comment>
<evidence type="ECO:0000256" key="3">
    <source>
        <dbReference type="ARBA" id="ARBA00022692"/>
    </source>
</evidence>
<keyword evidence="9" id="KW-1185">Reference proteome</keyword>
<dbReference type="EMBL" id="JBDFRB010000010">
    <property type="protein sequence ID" value="MEN2745168.1"/>
    <property type="molecule type" value="Genomic_DNA"/>
</dbReference>
<evidence type="ECO:0000256" key="4">
    <source>
        <dbReference type="ARBA" id="ARBA00022989"/>
    </source>
</evidence>
<feature type="region of interest" description="Disordered" evidence="7">
    <location>
        <begin position="189"/>
        <end position="209"/>
    </location>
</feature>
<evidence type="ECO:0000256" key="2">
    <source>
        <dbReference type="ARBA" id="ARBA00007165"/>
    </source>
</evidence>
<keyword evidence="5 6" id="KW-0472">Membrane</keyword>
<dbReference type="InterPro" id="IPR002994">
    <property type="entry name" value="Surf1/Shy1"/>
</dbReference>
<sequence>MYRFLFTRRWLTYLGIAALFAVACVFLSRWQMARLDEARAVVDRVEQNYDAPALPFAQAAGQFSQLDIASEWRPVALRGTYDVEQTRVVRNRPLNGQPGYEVVVPLRLTSGETVVVDRGWLPIGNAESGRPDAVPAPPEGTVDVVVRLRPAEPALDRGAPQGQLASIDLAAYSAELPYPVLTGAYGQLASEDPAPAETPAPLPRPQPNEGTHLSYALQWLAFGVLMFVAFGWAARQQARNDAIDAAADAAEAHETAVAEGRDDAAAREAAQRAAAKAARLAPRKPRRRTAEEEEDAILDAQGYQ</sequence>
<feature type="transmembrane region" description="Helical" evidence="6">
    <location>
        <begin position="213"/>
        <end position="234"/>
    </location>
</feature>
<dbReference type="PROSITE" id="PS51257">
    <property type="entry name" value="PROKAR_LIPOPROTEIN"/>
    <property type="match status" value="1"/>
</dbReference>
<gene>
    <name evidence="8" type="ORF">ABCQ75_11545</name>
</gene>
<dbReference type="CDD" id="cd06662">
    <property type="entry name" value="SURF1"/>
    <property type="match status" value="1"/>
</dbReference>
<evidence type="ECO:0000256" key="7">
    <source>
        <dbReference type="SAM" id="MobiDB-lite"/>
    </source>
</evidence>
<feature type="compositionally biased region" description="Pro residues" evidence="7">
    <location>
        <begin position="196"/>
        <end position="206"/>
    </location>
</feature>
<feature type="transmembrane region" description="Helical" evidence="6">
    <location>
        <begin position="12"/>
        <end position="30"/>
    </location>
</feature>
<accession>A0ABU9X4X9</accession>
<organism evidence="8 9">
    <name type="scientific">Sinomonas halotolerans</name>
    <dbReference type="NCBI Taxonomy" id="1644133"/>
    <lineage>
        <taxon>Bacteria</taxon>
        <taxon>Bacillati</taxon>
        <taxon>Actinomycetota</taxon>
        <taxon>Actinomycetes</taxon>
        <taxon>Micrococcales</taxon>
        <taxon>Micrococcaceae</taxon>
        <taxon>Sinomonas</taxon>
    </lineage>
</organism>
<evidence type="ECO:0000256" key="5">
    <source>
        <dbReference type="ARBA" id="ARBA00023136"/>
    </source>
</evidence>
<dbReference type="PANTHER" id="PTHR23427:SF2">
    <property type="entry name" value="SURFEIT LOCUS PROTEIN 1"/>
    <property type="match status" value="1"/>
</dbReference>
<dbReference type="InterPro" id="IPR045214">
    <property type="entry name" value="Surf1/Surf4"/>
</dbReference>
<keyword evidence="6" id="KW-1003">Cell membrane</keyword>
<dbReference type="PANTHER" id="PTHR23427">
    <property type="entry name" value="SURFEIT LOCUS PROTEIN"/>
    <property type="match status" value="1"/>
</dbReference>
<comment type="caution">
    <text evidence="8">The sequence shown here is derived from an EMBL/GenBank/DDBJ whole genome shotgun (WGS) entry which is preliminary data.</text>
</comment>
<protein>
    <recommendedName>
        <fullName evidence="6">SURF1-like protein</fullName>
    </recommendedName>
</protein>
<dbReference type="PROSITE" id="PS50895">
    <property type="entry name" value="SURF1"/>
    <property type="match status" value="1"/>
</dbReference>
<evidence type="ECO:0000256" key="6">
    <source>
        <dbReference type="RuleBase" id="RU363076"/>
    </source>
</evidence>
<feature type="compositionally biased region" description="Basic and acidic residues" evidence="7">
    <location>
        <begin position="254"/>
        <end position="270"/>
    </location>
</feature>
<dbReference type="RefSeq" id="WP_345885523.1">
    <property type="nucleotide sequence ID" value="NZ_JBDFRB010000010.1"/>
</dbReference>
<comment type="subcellular location">
    <subcellularLocation>
        <location evidence="6">Cell membrane</location>
        <topology evidence="6">Multi-pass membrane protein</topology>
    </subcellularLocation>
    <subcellularLocation>
        <location evidence="1">Membrane</location>
    </subcellularLocation>
</comment>
<keyword evidence="3 6" id="KW-0812">Transmembrane</keyword>
<feature type="region of interest" description="Disordered" evidence="7">
    <location>
        <begin position="254"/>
        <end position="304"/>
    </location>
</feature>
<keyword evidence="4 6" id="KW-1133">Transmembrane helix</keyword>
<proteinExistence type="inferred from homology"/>
<evidence type="ECO:0000313" key="9">
    <source>
        <dbReference type="Proteomes" id="UP001422074"/>
    </source>
</evidence>
<evidence type="ECO:0000256" key="1">
    <source>
        <dbReference type="ARBA" id="ARBA00004370"/>
    </source>
</evidence>
<reference evidence="8 9" key="1">
    <citation type="submission" date="2024-05" db="EMBL/GenBank/DDBJ databases">
        <title>Sinomonas sp. nov., isolated from a waste landfill.</title>
        <authorList>
            <person name="Zhao Y."/>
        </authorList>
    </citation>
    <scope>NUCLEOTIDE SEQUENCE [LARGE SCALE GENOMIC DNA]</scope>
    <source>
        <strain evidence="8 9">CCTCC AB2014300</strain>
    </source>
</reference>
<name>A0ABU9X4X9_9MICC</name>